<organism evidence="3 4">
    <name type="scientific">Immersiella caudata</name>
    <dbReference type="NCBI Taxonomy" id="314043"/>
    <lineage>
        <taxon>Eukaryota</taxon>
        <taxon>Fungi</taxon>
        <taxon>Dikarya</taxon>
        <taxon>Ascomycota</taxon>
        <taxon>Pezizomycotina</taxon>
        <taxon>Sordariomycetes</taxon>
        <taxon>Sordariomycetidae</taxon>
        <taxon>Sordariales</taxon>
        <taxon>Lasiosphaeriaceae</taxon>
        <taxon>Immersiella</taxon>
    </lineage>
</organism>
<evidence type="ECO:0000313" key="4">
    <source>
        <dbReference type="Proteomes" id="UP001175000"/>
    </source>
</evidence>
<keyword evidence="2" id="KW-0472">Membrane</keyword>
<name>A0AA39WRE2_9PEZI</name>
<keyword evidence="2" id="KW-0812">Transmembrane</keyword>
<feature type="region of interest" description="Disordered" evidence="1">
    <location>
        <begin position="33"/>
        <end position="56"/>
    </location>
</feature>
<evidence type="ECO:0000313" key="3">
    <source>
        <dbReference type="EMBL" id="KAK0620204.1"/>
    </source>
</evidence>
<evidence type="ECO:0000256" key="1">
    <source>
        <dbReference type="SAM" id="MobiDB-lite"/>
    </source>
</evidence>
<reference evidence="3" key="1">
    <citation type="submission" date="2023-06" db="EMBL/GenBank/DDBJ databases">
        <title>Genome-scale phylogeny and comparative genomics of the fungal order Sordariales.</title>
        <authorList>
            <consortium name="Lawrence Berkeley National Laboratory"/>
            <person name="Hensen N."/>
            <person name="Bonometti L."/>
            <person name="Westerberg I."/>
            <person name="Brannstrom I.O."/>
            <person name="Guillou S."/>
            <person name="Cros-Aarteil S."/>
            <person name="Calhoun S."/>
            <person name="Haridas S."/>
            <person name="Kuo A."/>
            <person name="Mondo S."/>
            <person name="Pangilinan J."/>
            <person name="Riley R."/>
            <person name="Labutti K."/>
            <person name="Andreopoulos B."/>
            <person name="Lipzen A."/>
            <person name="Chen C."/>
            <person name="Yanf M."/>
            <person name="Daum C."/>
            <person name="Ng V."/>
            <person name="Clum A."/>
            <person name="Steindorff A."/>
            <person name="Ohm R."/>
            <person name="Martin F."/>
            <person name="Silar P."/>
            <person name="Natvig D."/>
            <person name="Lalanne C."/>
            <person name="Gautier V."/>
            <person name="Ament-Velasquez S.L."/>
            <person name="Kruys A."/>
            <person name="Hutchinson M.I."/>
            <person name="Powell A.J."/>
            <person name="Barry K."/>
            <person name="Miller A.N."/>
            <person name="Grigoriev I.V."/>
            <person name="Debuchy R."/>
            <person name="Gladieux P."/>
            <person name="Thoren M.H."/>
            <person name="Johannesson H."/>
        </authorList>
    </citation>
    <scope>NUCLEOTIDE SEQUENCE</scope>
    <source>
        <strain evidence="3">CBS 606.72</strain>
    </source>
</reference>
<feature type="transmembrane region" description="Helical" evidence="2">
    <location>
        <begin position="130"/>
        <end position="151"/>
    </location>
</feature>
<protein>
    <submittedName>
        <fullName evidence="3">Uncharacterized protein</fullName>
    </submittedName>
</protein>
<feature type="transmembrane region" description="Helical" evidence="2">
    <location>
        <begin position="93"/>
        <end position="123"/>
    </location>
</feature>
<feature type="compositionally biased region" description="Acidic residues" evidence="1">
    <location>
        <begin position="37"/>
        <end position="46"/>
    </location>
</feature>
<evidence type="ECO:0000256" key="2">
    <source>
        <dbReference type="SAM" id="Phobius"/>
    </source>
</evidence>
<sequence>MGAGGGSDIGVYIEELRYSHLYTDFATMGWKGHGGGEEEGEGEGEEEEKRRGGWDRPDILKDSLPCGIWIWIRARDPDEEDVFGLDFVLFGSFLAWIPFGLVLGLSCLLLEFVIVWSGCFLFAWIELPRVFICPVLVVQLGSLSVCLTCWLG</sequence>
<feature type="compositionally biased region" description="Basic and acidic residues" evidence="1">
    <location>
        <begin position="47"/>
        <end position="56"/>
    </location>
</feature>
<keyword evidence="2" id="KW-1133">Transmembrane helix</keyword>
<dbReference type="EMBL" id="JAULSU010000004">
    <property type="protein sequence ID" value="KAK0620204.1"/>
    <property type="molecule type" value="Genomic_DNA"/>
</dbReference>
<gene>
    <name evidence="3" type="ORF">B0T14DRAFT_225727</name>
</gene>
<dbReference type="Proteomes" id="UP001175000">
    <property type="component" value="Unassembled WGS sequence"/>
</dbReference>
<keyword evidence="4" id="KW-1185">Reference proteome</keyword>
<comment type="caution">
    <text evidence="3">The sequence shown here is derived from an EMBL/GenBank/DDBJ whole genome shotgun (WGS) entry which is preliminary data.</text>
</comment>
<proteinExistence type="predicted"/>
<accession>A0AA39WRE2</accession>
<dbReference type="AlphaFoldDB" id="A0AA39WRE2"/>